<keyword evidence="6" id="KW-1185">Reference proteome</keyword>
<dbReference type="EMBL" id="FZNY01000002">
    <property type="protein sequence ID" value="SNR71941.1"/>
    <property type="molecule type" value="Genomic_DNA"/>
</dbReference>
<dbReference type="InterPro" id="IPR001451">
    <property type="entry name" value="Hexapep"/>
</dbReference>
<keyword evidence="3" id="KW-0677">Repeat</keyword>
<dbReference type="CDD" id="cd04647">
    <property type="entry name" value="LbH_MAT_like"/>
    <property type="match status" value="1"/>
</dbReference>
<keyword evidence="2 5" id="KW-0808">Transferase</keyword>
<dbReference type="InterPro" id="IPR018357">
    <property type="entry name" value="Hexapep_transf_CS"/>
</dbReference>
<evidence type="ECO:0000256" key="4">
    <source>
        <dbReference type="ARBA" id="ARBA00023315"/>
    </source>
</evidence>
<gene>
    <name evidence="5" type="ORF">SAMN06265376_102176</name>
</gene>
<dbReference type="PANTHER" id="PTHR23416">
    <property type="entry name" value="SIALIC ACID SYNTHASE-RELATED"/>
    <property type="match status" value="1"/>
</dbReference>
<name>A0A238YML4_9FLAO</name>
<dbReference type="AlphaFoldDB" id="A0A238YML4"/>
<evidence type="ECO:0000256" key="1">
    <source>
        <dbReference type="ARBA" id="ARBA00007274"/>
    </source>
</evidence>
<dbReference type="InterPro" id="IPR011004">
    <property type="entry name" value="Trimer_LpxA-like_sf"/>
</dbReference>
<dbReference type="Pfam" id="PF14602">
    <property type="entry name" value="Hexapep_2"/>
    <property type="match status" value="1"/>
</dbReference>
<dbReference type="SUPFAM" id="SSF51161">
    <property type="entry name" value="Trimeric LpxA-like enzymes"/>
    <property type="match status" value="1"/>
</dbReference>
<proteinExistence type="inferred from homology"/>
<protein>
    <submittedName>
        <fullName evidence="5">Acetyltransferase (Isoleucine patch superfamily)</fullName>
    </submittedName>
</protein>
<dbReference type="GO" id="GO:0005829">
    <property type="term" value="C:cytosol"/>
    <property type="evidence" value="ECO:0007669"/>
    <property type="project" value="TreeGrafter"/>
</dbReference>
<evidence type="ECO:0000313" key="5">
    <source>
        <dbReference type="EMBL" id="SNR71941.1"/>
    </source>
</evidence>
<dbReference type="PANTHER" id="PTHR23416:SF23">
    <property type="entry name" value="ACETYLTRANSFERASE C18B11.09C-RELATED"/>
    <property type="match status" value="1"/>
</dbReference>
<sequence>MNKTVKNFLVCTYESMSFVVFNLPRHKLFNFFKSNYLRIQGAKIGKGITYYPGIRINPARNITLGDHVDLAWGVIITTGGEVEIGDRTLIGYRTIISSANHTIPENKGRIFGAGHVPEKVSIGKDAWIGGNSVIVAGVTIGEGAVVAAGSVVTKDVAPYTIVGGIPAKFIKNRN</sequence>
<organism evidence="5 6">
    <name type="scientific">Dokdonia pacifica</name>
    <dbReference type="NCBI Taxonomy" id="1627892"/>
    <lineage>
        <taxon>Bacteria</taxon>
        <taxon>Pseudomonadati</taxon>
        <taxon>Bacteroidota</taxon>
        <taxon>Flavobacteriia</taxon>
        <taxon>Flavobacteriales</taxon>
        <taxon>Flavobacteriaceae</taxon>
        <taxon>Dokdonia</taxon>
    </lineage>
</organism>
<dbReference type="Proteomes" id="UP000198379">
    <property type="component" value="Unassembled WGS sequence"/>
</dbReference>
<comment type="similarity">
    <text evidence="1">Belongs to the transferase hexapeptide repeat family.</text>
</comment>
<dbReference type="GO" id="GO:0008374">
    <property type="term" value="F:O-acyltransferase activity"/>
    <property type="evidence" value="ECO:0007669"/>
    <property type="project" value="TreeGrafter"/>
</dbReference>
<accession>A0A238YML4</accession>
<evidence type="ECO:0000256" key="2">
    <source>
        <dbReference type="ARBA" id="ARBA00022679"/>
    </source>
</evidence>
<dbReference type="InterPro" id="IPR051159">
    <property type="entry name" value="Hexapeptide_acetyltransf"/>
</dbReference>
<keyword evidence="4" id="KW-0012">Acyltransferase</keyword>
<reference evidence="5 6" key="1">
    <citation type="submission" date="2017-06" db="EMBL/GenBank/DDBJ databases">
        <authorList>
            <person name="Kim H.J."/>
            <person name="Triplett B.A."/>
        </authorList>
    </citation>
    <scope>NUCLEOTIDE SEQUENCE [LARGE SCALE GENOMIC DNA]</scope>
    <source>
        <strain evidence="5 6">DSM 25597</strain>
    </source>
</reference>
<evidence type="ECO:0000256" key="3">
    <source>
        <dbReference type="ARBA" id="ARBA00022737"/>
    </source>
</evidence>
<evidence type="ECO:0000313" key="6">
    <source>
        <dbReference type="Proteomes" id="UP000198379"/>
    </source>
</evidence>
<dbReference type="Gene3D" id="2.160.10.10">
    <property type="entry name" value="Hexapeptide repeat proteins"/>
    <property type="match status" value="1"/>
</dbReference>
<dbReference type="PROSITE" id="PS00101">
    <property type="entry name" value="HEXAPEP_TRANSFERASES"/>
    <property type="match status" value="1"/>
</dbReference>